<feature type="transmembrane region" description="Helical" evidence="1">
    <location>
        <begin position="6"/>
        <end position="23"/>
    </location>
</feature>
<organism evidence="2 3">
    <name type="scientific">Pseudobutyrivibrio xylanivorans</name>
    <dbReference type="NCBI Taxonomy" id="185007"/>
    <lineage>
        <taxon>Bacteria</taxon>
        <taxon>Bacillati</taxon>
        <taxon>Bacillota</taxon>
        <taxon>Clostridia</taxon>
        <taxon>Lachnospirales</taxon>
        <taxon>Lachnospiraceae</taxon>
        <taxon>Pseudobutyrivibrio</taxon>
    </lineage>
</organism>
<evidence type="ECO:0008006" key="4">
    <source>
        <dbReference type="Google" id="ProtNLM"/>
    </source>
</evidence>
<protein>
    <recommendedName>
        <fullName evidence="4">Prolipoprotein diacylglyceryl transferase</fullName>
    </recommendedName>
</protein>
<evidence type="ECO:0000313" key="2">
    <source>
        <dbReference type="EMBL" id="NEX01353.1"/>
    </source>
</evidence>
<dbReference type="GO" id="GO:0005886">
    <property type="term" value="C:plasma membrane"/>
    <property type="evidence" value="ECO:0007669"/>
    <property type="project" value="InterPro"/>
</dbReference>
<sequence>MYLLLIIISLLVGYIVVAVDLILHKVKVEYVIYFLMILFILVPCVSLGIPLVKSGFKSMGFYSLGGVLGGYIAYVTMGKITPEYKREYLESIVIAAPIMYGIGKIGCSIGGCCGGRLIHGAIFPIQKVEAVCFIIAFLISCMFRIKNKYDLYVAIIVYTLLKIVLDFFRFTHNDSLISMNQILCGVIIVITMAFSNIRFKNTRSM</sequence>
<dbReference type="RefSeq" id="WP_090487088.1">
    <property type="nucleotide sequence ID" value="NZ_VTVE01000001.1"/>
</dbReference>
<comment type="caution">
    <text evidence="2">The sequence shown here is derived from an EMBL/GenBank/DDBJ whole genome shotgun (WGS) entry which is preliminary data.</text>
</comment>
<feature type="transmembrane region" description="Helical" evidence="1">
    <location>
        <begin position="176"/>
        <end position="197"/>
    </location>
</feature>
<dbReference type="GO" id="GO:0008961">
    <property type="term" value="F:phosphatidylglycerol-prolipoprotein diacylglyceryl transferase activity"/>
    <property type="evidence" value="ECO:0007669"/>
    <property type="project" value="InterPro"/>
</dbReference>
<keyword evidence="1" id="KW-0472">Membrane</keyword>
<dbReference type="EMBL" id="VTVE01000001">
    <property type="protein sequence ID" value="NEX01353.1"/>
    <property type="molecule type" value="Genomic_DNA"/>
</dbReference>
<keyword evidence="1" id="KW-0812">Transmembrane</keyword>
<feature type="transmembrane region" description="Helical" evidence="1">
    <location>
        <begin position="151"/>
        <end position="170"/>
    </location>
</feature>
<accession>A0A6M0LHG6</accession>
<feature type="transmembrane region" description="Helical" evidence="1">
    <location>
        <begin position="117"/>
        <end position="139"/>
    </location>
</feature>
<dbReference type="Pfam" id="PF01790">
    <property type="entry name" value="LGT"/>
    <property type="match status" value="1"/>
</dbReference>
<keyword evidence="1" id="KW-1133">Transmembrane helix</keyword>
<feature type="transmembrane region" description="Helical" evidence="1">
    <location>
        <begin position="88"/>
        <end position="111"/>
    </location>
</feature>
<evidence type="ECO:0000313" key="3">
    <source>
        <dbReference type="Proteomes" id="UP000473091"/>
    </source>
</evidence>
<dbReference type="GO" id="GO:0042158">
    <property type="term" value="P:lipoprotein biosynthetic process"/>
    <property type="evidence" value="ECO:0007669"/>
    <property type="project" value="InterPro"/>
</dbReference>
<gene>
    <name evidence="2" type="ORF">F0Q01_05590</name>
</gene>
<dbReference type="AlphaFoldDB" id="A0A6M0LHG6"/>
<feature type="transmembrane region" description="Helical" evidence="1">
    <location>
        <begin position="58"/>
        <end position="76"/>
    </location>
</feature>
<dbReference type="Proteomes" id="UP000473091">
    <property type="component" value="Unassembled WGS sequence"/>
</dbReference>
<feature type="transmembrane region" description="Helical" evidence="1">
    <location>
        <begin position="30"/>
        <end position="52"/>
    </location>
</feature>
<reference evidence="2 3" key="1">
    <citation type="submission" date="2019-09" db="EMBL/GenBank/DDBJ databases">
        <authorList>
            <person name="Pidcock S.E."/>
            <person name="Huws S.A."/>
        </authorList>
    </citation>
    <scope>NUCLEOTIDE SEQUENCE [LARGE SCALE GENOMIC DNA]</scope>
    <source>
        <strain evidence="2 3">MZ8</strain>
    </source>
</reference>
<dbReference type="InterPro" id="IPR001640">
    <property type="entry name" value="Lgt"/>
</dbReference>
<proteinExistence type="predicted"/>
<evidence type="ECO:0000256" key="1">
    <source>
        <dbReference type="SAM" id="Phobius"/>
    </source>
</evidence>
<reference evidence="2 3" key="2">
    <citation type="submission" date="2020-03" db="EMBL/GenBank/DDBJ databases">
        <title>Investigating the evolutionary divergence of the Butyrivibrio group.</title>
        <authorList>
            <person name="Skvortsov T."/>
            <person name="Santos F.G."/>
            <person name="Ting K.S."/>
            <person name="Creevey C.J."/>
        </authorList>
    </citation>
    <scope>NUCLEOTIDE SEQUENCE [LARGE SCALE GENOMIC DNA]</scope>
    <source>
        <strain evidence="2 3">MZ8</strain>
    </source>
</reference>
<name>A0A6M0LHG6_PSEXY</name>